<dbReference type="EMBL" id="RXNT01000006">
    <property type="protein sequence ID" value="RTR32311.1"/>
    <property type="molecule type" value="Genomic_DNA"/>
</dbReference>
<dbReference type="GO" id="GO:0030435">
    <property type="term" value="P:sporulation resulting in formation of a cellular spore"/>
    <property type="evidence" value="ECO:0007669"/>
    <property type="project" value="UniProtKB-UniRule"/>
</dbReference>
<reference evidence="5 6" key="1">
    <citation type="submission" date="2018-12" db="EMBL/GenBank/DDBJ databases">
        <title>Bacillus yapensis draft genome sequence.</title>
        <authorList>
            <person name="Yu L."/>
            <person name="Xu X."/>
            <person name="Tang X."/>
        </authorList>
    </citation>
    <scope>NUCLEOTIDE SEQUENCE [LARGE SCALE GENOMIC DNA]</scope>
    <source>
        <strain evidence="5 6">XXST-01</strain>
    </source>
</reference>
<dbReference type="HAMAP" id="MF_00727">
    <property type="entry name" value="Tgl"/>
    <property type="match status" value="1"/>
</dbReference>
<evidence type="ECO:0000256" key="1">
    <source>
        <dbReference type="ARBA" id="ARBA00022679"/>
    </source>
</evidence>
<protein>
    <recommendedName>
        <fullName evidence="4">Protein-glutamine gamma-glutamyltransferase</fullName>
        <ecNumber evidence="4">2.3.2.13</ecNumber>
    </recommendedName>
    <alternativeName>
        <fullName evidence="4">Transglutaminase</fullName>
        <shortName evidence="4">TGase</shortName>
    </alternativeName>
</protein>
<organism evidence="5 6">
    <name type="scientific">Bacillus yapensis</name>
    <dbReference type="NCBI Taxonomy" id="2492960"/>
    <lineage>
        <taxon>Bacteria</taxon>
        <taxon>Bacillati</taxon>
        <taxon>Bacillota</taxon>
        <taxon>Bacilli</taxon>
        <taxon>Bacillales</taxon>
        <taxon>Bacillaceae</taxon>
        <taxon>Bacillus</taxon>
    </lineage>
</organism>
<comment type="caution">
    <text evidence="5">The sequence shown here is derived from an EMBL/GenBank/DDBJ whole genome shotgun (WGS) entry which is preliminary data.</text>
</comment>
<evidence type="ECO:0000313" key="6">
    <source>
        <dbReference type="Proteomes" id="UP000271374"/>
    </source>
</evidence>
<gene>
    <name evidence="4" type="primary">tgl</name>
    <name evidence="5" type="ORF">EKG37_09090</name>
</gene>
<keyword evidence="1 4" id="KW-0808">Transferase</keyword>
<comment type="catalytic activity">
    <reaction evidence="4">
        <text>L-glutaminyl-[protein] + L-lysyl-[protein] = [protein]-L-lysyl-N(6)-5-L-glutamyl-[protein] + NH4(+)</text>
        <dbReference type="Rhea" id="RHEA:54816"/>
        <dbReference type="Rhea" id="RHEA-COMP:9752"/>
        <dbReference type="Rhea" id="RHEA-COMP:10207"/>
        <dbReference type="Rhea" id="RHEA-COMP:14005"/>
        <dbReference type="ChEBI" id="CHEBI:28938"/>
        <dbReference type="ChEBI" id="CHEBI:29969"/>
        <dbReference type="ChEBI" id="CHEBI:30011"/>
        <dbReference type="ChEBI" id="CHEBI:138370"/>
        <dbReference type="EC" id="2.3.2.13"/>
    </reaction>
</comment>
<dbReference type="AlphaFoldDB" id="A0A431WA21"/>
<dbReference type="EC" id="2.3.2.13" evidence="4"/>
<dbReference type="Pfam" id="PF20085">
    <property type="entry name" value="TGL"/>
    <property type="match status" value="1"/>
</dbReference>
<accession>A0A431WA21</accession>
<dbReference type="RefSeq" id="WP_126408382.1">
    <property type="nucleotide sequence ID" value="NZ_RXNT01000006.1"/>
</dbReference>
<evidence type="ECO:0000256" key="4">
    <source>
        <dbReference type="HAMAP-Rule" id="MF_00727"/>
    </source>
</evidence>
<dbReference type="Proteomes" id="UP000271374">
    <property type="component" value="Unassembled WGS sequence"/>
</dbReference>
<comment type="similarity">
    <text evidence="4">Belongs to the bacillus TGase family.</text>
</comment>
<dbReference type="OrthoDB" id="1845399at2"/>
<evidence type="ECO:0000256" key="3">
    <source>
        <dbReference type="ARBA" id="ARBA00023315"/>
    </source>
</evidence>
<comment type="function">
    <text evidence="4">Probably plays a role in the assembly of the spore coat proteins by catalyzing epsilon-(gamma-glutamyl)lysine cross-links.</text>
</comment>
<name>A0A431WA21_9BACI</name>
<keyword evidence="3 4" id="KW-0012">Acyltransferase</keyword>
<keyword evidence="6" id="KW-1185">Reference proteome</keyword>
<keyword evidence="2 4" id="KW-0749">Sporulation</keyword>
<dbReference type="InterPro" id="IPR020916">
    <property type="entry name" value="Gln_gamma-glutamylTfrase_bac"/>
</dbReference>
<proteinExistence type="inferred from homology"/>
<evidence type="ECO:0000256" key="2">
    <source>
        <dbReference type="ARBA" id="ARBA00022969"/>
    </source>
</evidence>
<evidence type="ECO:0000313" key="5">
    <source>
        <dbReference type="EMBL" id="RTR32311.1"/>
    </source>
</evidence>
<sequence>MIIMMGTLLSDPPASTLSDIEKKIYEELQKSELPHYFSSWKQLNFELLLRKNIIDAARRLAKVPVEFNIFEESRFNPRFWTKTIHGYQLNPNVLPSKAIEDIYENGHEYAFECSTAIVIIYYYAVLRSINLNLFNRLFRNLLVWDWSYDEDLRIITKAGTEFIPGDVLYFHNPDHQEPQWIGENTVYLGDNLYYGHGTGIRTKEDMIRALNTLRKPGATRSAYLLSQYSRLDFNYLSQFAI</sequence>
<dbReference type="GO" id="GO:0003810">
    <property type="term" value="F:protein-glutamine gamma-glutamyltransferase activity"/>
    <property type="evidence" value="ECO:0007669"/>
    <property type="project" value="UniProtKB-UniRule"/>
</dbReference>